<dbReference type="PANTHER" id="PTHR20981">
    <property type="entry name" value="60S RIBOSOMAL PROTEIN L21"/>
    <property type="match status" value="1"/>
</dbReference>
<dbReference type="Proteomes" id="UP000092124">
    <property type="component" value="Unassembled WGS sequence"/>
</dbReference>
<evidence type="ECO:0000256" key="5">
    <source>
        <dbReference type="SAM" id="MobiDB-lite"/>
    </source>
</evidence>
<dbReference type="AlphaFoldDB" id="A0A1A6HLI0"/>
<evidence type="ECO:0000313" key="6">
    <source>
        <dbReference type="EMBL" id="OBS79338.1"/>
    </source>
</evidence>
<dbReference type="InterPro" id="IPR001147">
    <property type="entry name" value="Ribosomal_eL21"/>
</dbReference>
<reference evidence="6 7" key="1">
    <citation type="submission" date="2016-06" db="EMBL/GenBank/DDBJ databases">
        <title>The Draft Genome Sequence and Annotation of the Desert Woodrat Neotoma lepida.</title>
        <authorList>
            <person name="Campbell M."/>
            <person name="Oakeson K.F."/>
            <person name="Yandell M."/>
            <person name="Halpert J.R."/>
            <person name="Dearing D."/>
        </authorList>
    </citation>
    <scope>NUCLEOTIDE SEQUENCE [LARGE SCALE GENOMIC DNA]</scope>
    <source>
        <strain evidence="6">417</strain>
        <tissue evidence="6">Liver</tissue>
    </source>
</reference>
<comment type="similarity">
    <text evidence="1">Belongs to the eukaryotic ribosomal protein eL21 family.</text>
</comment>
<dbReference type="Gene3D" id="6.10.250.3260">
    <property type="match status" value="1"/>
</dbReference>
<dbReference type="EMBL" id="LZPO01023055">
    <property type="protein sequence ID" value="OBS79338.1"/>
    <property type="molecule type" value="Genomic_DNA"/>
</dbReference>
<evidence type="ECO:0000256" key="1">
    <source>
        <dbReference type="ARBA" id="ARBA00008427"/>
    </source>
</evidence>
<dbReference type="SUPFAM" id="SSF50104">
    <property type="entry name" value="Translation proteins SH3-like domain"/>
    <property type="match status" value="1"/>
</dbReference>
<dbReference type="GO" id="GO:0005840">
    <property type="term" value="C:ribosome"/>
    <property type="evidence" value="ECO:0007669"/>
    <property type="project" value="UniProtKB-KW"/>
</dbReference>
<dbReference type="Pfam" id="PF01157">
    <property type="entry name" value="Ribosomal_L21e"/>
    <property type="match status" value="1"/>
</dbReference>
<dbReference type="STRING" id="56216.A0A1A6HLI0"/>
<gene>
    <name evidence="6" type="ORF">A6R68_18273</name>
</gene>
<feature type="region of interest" description="Disordered" evidence="5">
    <location>
        <begin position="77"/>
        <end position="99"/>
    </location>
</feature>
<evidence type="ECO:0000256" key="3">
    <source>
        <dbReference type="ARBA" id="ARBA00023274"/>
    </source>
</evidence>
<dbReference type="FunFam" id="2.30.30.70:FF:000001">
    <property type="entry name" value="60S ribosomal protein L21"/>
    <property type="match status" value="1"/>
</dbReference>
<proteinExistence type="inferred from homology"/>
<evidence type="ECO:0000313" key="7">
    <source>
        <dbReference type="Proteomes" id="UP000092124"/>
    </source>
</evidence>
<dbReference type="InterPro" id="IPR008991">
    <property type="entry name" value="Translation_prot_SH3-like_sf"/>
</dbReference>
<dbReference type="GO" id="GO:0006412">
    <property type="term" value="P:translation"/>
    <property type="evidence" value="ECO:0007669"/>
    <property type="project" value="InterPro"/>
</dbReference>
<dbReference type="InterPro" id="IPR036948">
    <property type="entry name" value="Ribosomal_eL21_sf"/>
</dbReference>
<evidence type="ECO:0000256" key="4">
    <source>
        <dbReference type="ARBA" id="ARBA00035327"/>
    </source>
</evidence>
<feature type="non-terminal residue" evidence="6">
    <location>
        <position position="99"/>
    </location>
</feature>
<sequence length="99" mass="11701">MATYMQIYMKGDIVDIKRMDIVQKRRPCTCYHGKPRRVFYSVTQHAMGITVNKQVKGKTLAKRISMWTEHIKHSKSRDSFLKRVKENNQKKKEAKEKGT</sequence>
<keyword evidence="3" id="KW-0687">Ribonucleoprotein</keyword>
<dbReference type="GO" id="GO:0003735">
    <property type="term" value="F:structural constituent of ribosome"/>
    <property type="evidence" value="ECO:0007669"/>
    <property type="project" value="InterPro"/>
</dbReference>
<dbReference type="GO" id="GO:1990904">
    <property type="term" value="C:ribonucleoprotein complex"/>
    <property type="evidence" value="ECO:0007669"/>
    <property type="project" value="UniProtKB-KW"/>
</dbReference>
<keyword evidence="7" id="KW-1185">Reference proteome</keyword>
<keyword evidence="2" id="KW-0689">Ribosomal protein</keyword>
<name>A0A1A6HLI0_NEOLE</name>
<organism evidence="6 7">
    <name type="scientific">Neotoma lepida</name>
    <name type="common">Desert woodrat</name>
    <dbReference type="NCBI Taxonomy" id="56216"/>
    <lineage>
        <taxon>Eukaryota</taxon>
        <taxon>Metazoa</taxon>
        <taxon>Chordata</taxon>
        <taxon>Craniata</taxon>
        <taxon>Vertebrata</taxon>
        <taxon>Euteleostomi</taxon>
        <taxon>Mammalia</taxon>
        <taxon>Eutheria</taxon>
        <taxon>Euarchontoglires</taxon>
        <taxon>Glires</taxon>
        <taxon>Rodentia</taxon>
        <taxon>Myomorpha</taxon>
        <taxon>Muroidea</taxon>
        <taxon>Cricetidae</taxon>
        <taxon>Neotominae</taxon>
        <taxon>Neotoma</taxon>
    </lineage>
</organism>
<comment type="caution">
    <text evidence="6">The sequence shown here is derived from an EMBL/GenBank/DDBJ whole genome shotgun (WGS) entry which is preliminary data.</text>
</comment>
<evidence type="ECO:0000256" key="2">
    <source>
        <dbReference type="ARBA" id="ARBA00022980"/>
    </source>
</evidence>
<protein>
    <recommendedName>
        <fullName evidence="4">60S ribosomal protein L21</fullName>
    </recommendedName>
</protein>
<dbReference type="OrthoDB" id="9981295at2759"/>
<dbReference type="Gene3D" id="2.30.30.70">
    <property type="entry name" value="Ribosomal protein L21"/>
    <property type="match status" value="1"/>
</dbReference>
<accession>A0A1A6HLI0</accession>